<dbReference type="InterPro" id="IPR002100">
    <property type="entry name" value="TF_MADSbox"/>
</dbReference>
<keyword evidence="5" id="KW-0539">Nucleus</keyword>
<evidence type="ECO:0000256" key="2">
    <source>
        <dbReference type="ARBA" id="ARBA00023015"/>
    </source>
</evidence>
<keyword evidence="2" id="KW-0805">Transcription regulation</keyword>
<name>A0ABD1X9X7_9LAMI</name>
<keyword evidence="9" id="KW-1185">Reference proteome</keyword>
<evidence type="ECO:0000313" key="9">
    <source>
        <dbReference type="Proteomes" id="UP001604277"/>
    </source>
</evidence>
<dbReference type="Gene3D" id="3.40.1810.10">
    <property type="entry name" value="Transcription factor, MADS-box"/>
    <property type="match status" value="1"/>
</dbReference>
<comment type="caution">
    <text evidence="8">The sequence shown here is derived from an EMBL/GenBank/DDBJ whole genome shotgun (WGS) entry which is preliminary data.</text>
</comment>
<reference evidence="9" key="1">
    <citation type="submission" date="2024-07" db="EMBL/GenBank/DDBJ databases">
        <title>Two chromosome-level genome assemblies of Korean endemic species Abeliophyllum distichum and Forsythia ovata (Oleaceae).</title>
        <authorList>
            <person name="Jang H."/>
        </authorList>
    </citation>
    <scope>NUCLEOTIDE SEQUENCE [LARGE SCALE GENOMIC DNA]</scope>
</reference>
<dbReference type="PROSITE" id="PS00350">
    <property type="entry name" value="MADS_BOX_1"/>
    <property type="match status" value="1"/>
</dbReference>
<gene>
    <name evidence="8" type="ORF">Fot_03300</name>
</gene>
<sequence length="366" mass="41449">MADVLNYGGDGGDEPPHQHANRLQADCQTSPAAKKRGPSRSLHLVKLFQSNGKKPLSIDFDTQEGTYLPTGENQKYLSRVVGTHVRQFVHPYFDRWANVPEEQKARATGCVYEFFDVNPRRYSKADYKLVVDGIEDTAARRFRQYKANVNAYIRDKGTSVPYRGLTTDVWEKCIERSSSQKFKEKMVEEREEQTQQASSSGVAVNEHDVVLKVLGERRGHRRAVGRVLRGTSRSHSSTTTLRDQHSSNQSTQATNALKSKTETYMHQMNEFITLLTSNLQAVMPGIQLPTPPPPPPCRLCMKKKEMVRGKVEMKLIENTTSRHVTFSKRRNGLMKKAYELSVLCDAEVALIIFSQKGSLYEFSSSK</sequence>
<feature type="compositionally biased region" description="Low complexity" evidence="6">
    <location>
        <begin position="231"/>
        <end position="240"/>
    </location>
</feature>
<comment type="subcellular location">
    <subcellularLocation>
        <location evidence="1">Nucleus</location>
    </subcellularLocation>
</comment>
<dbReference type="GO" id="GO:0003677">
    <property type="term" value="F:DNA binding"/>
    <property type="evidence" value="ECO:0007669"/>
    <property type="project" value="UniProtKB-KW"/>
</dbReference>
<organism evidence="8 9">
    <name type="scientific">Forsythia ovata</name>
    <dbReference type="NCBI Taxonomy" id="205694"/>
    <lineage>
        <taxon>Eukaryota</taxon>
        <taxon>Viridiplantae</taxon>
        <taxon>Streptophyta</taxon>
        <taxon>Embryophyta</taxon>
        <taxon>Tracheophyta</taxon>
        <taxon>Spermatophyta</taxon>
        <taxon>Magnoliopsida</taxon>
        <taxon>eudicotyledons</taxon>
        <taxon>Gunneridae</taxon>
        <taxon>Pentapetalae</taxon>
        <taxon>asterids</taxon>
        <taxon>lamiids</taxon>
        <taxon>Lamiales</taxon>
        <taxon>Oleaceae</taxon>
        <taxon>Forsythieae</taxon>
        <taxon>Forsythia</taxon>
    </lineage>
</organism>
<dbReference type="AlphaFoldDB" id="A0ABD1X9X7"/>
<dbReference type="InterPro" id="IPR036879">
    <property type="entry name" value="TF_MADSbox_sf"/>
</dbReference>
<dbReference type="PANTHER" id="PTHR48019">
    <property type="entry name" value="SERUM RESPONSE FACTOR HOMOLOG"/>
    <property type="match status" value="1"/>
</dbReference>
<dbReference type="EMBL" id="JBFOLJ010000001">
    <property type="protein sequence ID" value="KAL2558561.1"/>
    <property type="molecule type" value="Genomic_DNA"/>
</dbReference>
<dbReference type="CDD" id="cd00265">
    <property type="entry name" value="MADS_MEF2_like"/>
    <property type="match status" value="1"/>
</dbReference>
<dbReference type="Pfam" id="PF00319">
    <property type="entry name" value="SRF-TF"/>
    <property type="match status" value="1"/>
</dbReference>
<feature type="region of interest" description="Disordered" evidence="6">
    <location>
        <begin position="1"/>
        <end position="23"/>
    </location>
</feature>
<evidence type="ECO:0000256" key="5">
    <source>
        <dbReference type="ARBA" id="ARBA00023242"/>
    </source>
</evidence>
<protein>
    <submittedName>
        <fullName evidence="8">MADS-box transcription factor FBP22</fullName>
    </submittedName>
</protein>
<keyword evidence="4" id="KW-0804">Transcription</keyword>
<dbReference type="Proteomes" id="UP001604277">
    <property type="component" value="Unassembled WGS sequence"/>
</dbReference>
<evidence type="ECO:0000256" key="4">
    <source>
        <dbReference type="ARBA" id="ARBA00023163"/>
    </source>
</evidence>
<accession>A0ABD1X9X7</accession>
<evidence type="ECO:0000259" key="7">
    <source>
        <dbReference type="PROSITE" id="PS50066"/>
    </source>
</evidence>
<feature type="domain" description="MADS-box" evidence="7">
    <location>
        <begin position="306"/>
        <end position="366"/>
    </location>
</feature>
<proteinExistence type="predicted"/>
<feature type="compositionally biased region" description="Polar residues" evidence="6">
    <location>
        <begin position="246"/>
        <end position="255"/>
    </location>
</feature>
<keyword evidence="3" id="KW-0238">DNA-binding</keyword>
<dbReference type="GO" id="GO:0005634">
    <property type="term" value="C:nucleus"/>
    <property type="evidence" value="ECO:0007669"/>
    <property type="project" value="UniProtKB-SubCell"/>
</dbReference>
<feature type="region of interest" description="Disordered" evidence="6">
    <location>
        <begin position="227"/>
        <end position="255"/>
    </location>
</feature>
<dbReference type="PROSITE" id="PS50066">
    <property type="entry name" value="MADS_BOX_2"/>
    <property type="match status" value="1"/>
</dbReference>
<evidence type="ECO:0000313" key="8">
    <source>
        <dbReference type="EMBL" id="KAL2558561.1"/>
    </source>
</evidence>
<dbReference type="InterPro" id="IPR033896">
    <property type="entry name" value="MEF2-like_N"/>
</dbReference>
<evidence type="ECO:0000256" key="1">
    <source>
        <dbReference type="ARBA" id="ARBA00004123"/>
    </source>
</evidence>
<evidence type="ECO:0000256" key="3">
    <source>
        <dbReference type="ARBA" id="ARBA00023125"/>
    </source>
</evidence>
<dbReference type="InterPro" id="IPR050142">
    <property type="entry name" value="MADS-box/MEF2_TF"/>
</dbReference>
<dbReference type="SUPFAM" id="SSF55455">
    <property type="entry name" value="SRF-like"/>
    <property type="match status" value="1"/>
</dbReference>
<dbReference type="SMART" id="SM00432">
    <property type="entry name" value="MADS"/>
    <property type="match status" value="1"/>
</dbReference>
<dbReference type="PRINTS" id="PR00404">
    <property type="entry name" value="MADSDOMAIN"/>
</dbReference>
<evidence type="ECO:0000256" key="6">
    <source>
        <dbReference type="SAM" id="MobiDB-lite"/>
    </source>
</evidence>